<proteinExistence type="predicted"/>
<dbReference type="EMBL" id="QEAS01000008">
    <property type="protein sequence ID" value="PWG80650.1"/>
    <property type="molecule type" value="Genomic_DNA"/>
</dbReference>
<dbReference type="CDD" id="cd00093">
    <property type="entry name" value="HTH_XRE"/>
    <property type="match status" value="1"/>
</dbReference>
<gene>
    <name evidence="2" type="ORF">DDR33_11545</name>
</gene>
<accession>A0A2U2PH03</accession>
<comment type="caution">
    <text evidence="2">The sequence shown here is derived from an EMBL/GenBank/DDBJ whole genome shotgun (WGS) entry which is preliminary data.</text>
</comment>
<dbReference type="SUPFAM" id="SSF47413">
    <property type="entry name" value="lambda repressor-like DNA-binding domains"/>
    <property type="match status" value="1"/>
</dbReference>
<dbReference type="Pfam" id="PF01381">
    <property type="entry name" value="HTH_3"/>
    <property type="match status" value="1"/>
</dbReference>
<dbReference type="AlphaFoldDB" id="A0A2U2PH03"/>
<sequence>MTTKKSSTPAEIKRSFDELFNSFTKEELIDQEARLLAFHFLSEVEHALEQQGLNKKALAERIGTSASYITQLFRGDRLPNFTILARIQEALSLKFEVKAKETNADISKTKFEFPEVENPYGFVGVYKNLTPDYGKHTSVALRVDYNEQKIA</sequence>
<evidence type="ECO:0000259" key="1">
    <source>
        <dbReference type="PROSITE" id="PS50943"/>
    </source>
</evidence>
<dbReference type="PROSITE" id="PS50943">
    <property type="entry name" value="HTH_CROC1"/>
    <property type="match status" value="1"/>
</dbReference>
<dbReference type="SMART" id="SM00530">
    <property type="entry name" value="HTH_XRE"/>
    <property type="match status" value="1"/>
</dbReference>
<evidence type="ECO:0000313" key="2">
    <source>
        <dbReference type="EMBL" id="PWG80650.1"/>
    </source>
</evidence>
<reference evidence="2 3" key="1">
    <citation type="submission" date="2018-04" db="EMBL/GenBank/DDBJ databases">
        <title>Pedobacter chongqingensis sp. nov., isolated from a rottenly hemp rope.</title>
        <authorList>
            <person name="Cai Y."/>
        </authorList>
    </citation>
    <scope>NUCLEOTIDE SEQUENCE [LARGE SCALE GENOMIC DNA]</scope>
    <source>
        <strain evidence="2 3">FJ4-8</strain>
    </source>
</reference>
<evidence type="ECO:0000313" key="3">
    <source>
        <dbReference type="Proteomes" id="UP000245647"/>
    </source>
</evidence>
<dbReference type="RefSeq" id="WP_109415937.1">
    <property type="nucleotide sequence ID" value="NZ_QEAS01000008.1"/>
</dbReference>
<dbReference type="InterPro" id="IPR001387">
    <property type="entry name" value="Cro/C1-type_HTH"/>
</dbReference>
<protein>
    <recommendedName>
        <fullName evidence="1">HTH cro/C1-type domain-containing protein</fullName>
    </recommendedName>
</protein>
<dbReference type="InterPro" id="IPR010982">
    <property type="entry name" value="Lambda_DNA-bd_dom_sf"/>
</dbReference>
<organism evidence="2 3">
    <name type="scientific">Pararcticibacter amylolyticus</name>
    <dbReference type="NCBI Taxonomy" id="2173175"/>
    <lineage>
        <taxon>Bacteria</taxon>
        <taxon>Pseudomonadati</taxon>
        <taxon>Bacteroidota</taxon>
        <taxon>Sphingobacteriia</taxon>
        <taxon>Sphingobacteriales</taxon>
        <taxon>Sphingobacteriaceae</taxon>
        <taxon>Pararcticibacter</taxon>
    </lineage>
</organism>
<dbReference type="OrthoDB" id="680449at2"/>
<dbReference type="Proteomes" id="UP000245647">
    <property type="component" value="Unassembled WGS sequence"/>
</dbReference>
<dbReference type="GO" id="GO:0003677">
    <property type="term" value="F:DNA binding"/>
    <property type="evidence" value="ECO:0007669"/>
    <property type="project" value="InterPro"/>
</dbReference>
<feature type="domain" description="HTH cro/C1-type" evidence="1">
    <location>
        <begin position="44"/>
        <end position="98"/>
    </location>
</feature>
<dbReference type="Gene3D" id="1.10.260.40">
    <property type="entry name" value="lambda repressor-like DNA-binding domains"/>
    <property type="match status" value="1"/>
</dbReference>
<keyword evidence="3" id="KW-1185">Reference proteome</keyword>
<name>A0A2U2PH03_9SPHI</name>